<dbReference type="Proteomes" id="UP000683000">
    <property type="component" value="Unassembled WGS sequence"/>
</dbReference>
<sequence>MASPRLHALSRHTLRQLKFIIPGAVVTFLFNTHWVLFGLLSTPNASPGDWSRIVALLASCLGGLVVLLFLYVLLVHWLRGVEPNVSPHSYHPVVFSDSSKVPFLEKVWHPFARNPNFDRCHPRWLVTPFHHPWEMVKSRILEGHHRRYLYCTSPPKHSPIPDAASGLYALVFGLIGLLPLPIRRS</sequence>
<keyword evidence="1" id="KW-0812">Transmembrane</keyword>
<feature type="transmembrane region" description="Helical" evidence="1">
    <location>
        <begin position="53"/>
        <end position="78"/>
    </location>
</feature>
<keyword evidence="3" id="KW-1185">Reference proteome</keyword>
<reference evidence="2" key="1">
    <citation type="submission" date="2021-03" db="EMBL/GenBank/DDBJ databases">
        <title>Evolutionary innovations through gain and loss of genes in the ectomycorrhizal Boletales.</title>
        <authorList>
            <person name="Wu G."/>
            <person name="Miyauchi S."/>
            <person name="Morin E."/>
            <person name="Yang Z.-L."/>
            <person name="Xu J."/>
            <person name="Martin F.M."/>
        </authorList>
    </citation>
    <scope>NUCLEOTIDE SEQUENCE</scope>
    <source>
        <strain evidence="2">BR01</strain>
    </source>
</reference>
<dbReference type="OrthoDB" id="3187264at2759"/>
<name>A0A8I2YKR0_9AGAM</name>
<dbReference type="AlphaFoldDB" id="A0A8I2YKR0"/>
<feature type="transmembrane region" description="Helical" evidence="1">
    <location>
        <begin position="20"/>
        <end position="41"/>
    </location>
</feature>
<comment type="caution">
    <text evidence="2">The sequence shown here is derived from an EMBL/GenBank/DDBJ whole genome shotgun (WGS) entry which is preliminary data.</text>
</comment>
<keyword evidence="1" id="KW-1133">Transmembrane helix</keyword>
<gene>
    <name evidence="2" type="ORF">JVT61DRAFT_6625</name>
</gene>
<organism evidence="2 3">
    <name type="scientific">Boletus reticuloceps</name>
    <dbReference type="NCBI Taxonomy" id="495285"/>
    <lineage>
        <taxon>Eukaryota</taxon>
        <taxon>Fungi</taxon>
        <taxon>Dikarya</taxon>
        <taxon>Basidiomycota</taxon>
        <taxon>Agaricomycotina</taxon>
        <taxon>Agaricomycetes</taxon>
        <taxon>Agaricomycetidae</taxon>
        <taxon>Boletales</taxon>
        <taxon>Boletineae</taxon>
        <taxon>Boletaceae</taxon>
        <taxon>Boletoideae</taxon>
        <taxon>Boletus</taxon>
    </lineage>
</organism>
<evidence type="ECO:0000313" key="3">
    <source>
        <dbReference type="Proteomes" id="UP000683000"/>
    </source>
</evidence>
<keyword evidence="1" id="KW-0472">Membrane</keyword>
<proteinExistence type="predicted"/>
<evidence type="ECO:0000313" key="2">
    <source>
        <dbReference type="EMBL" id="KAG6373472.1"/>
    </source>
</evidence>
<dbReference type="EMBL" id="JAGFBS010000022">
    <property type="protein sequence ID" value="KAG6373472.1"/>
    <property type="molecule type" value="Genomic_DNA"/>
</dbReference>
<accession>A0A8I2YKR0</accession>
<protein>
    <submittedName>
        <fullName evidence="2">Uncharacterized protein</fullName>
    </submittedName>
</protein>
<evidence type="ECO:0000256" key="1">
    <source>
        <dbReference type="SAM" id="Phobius"/>
    </source>
</evidence>